<feature type="chain" id="PRO_5012542303" description="Solute-binding protein family 3/N-terminal domain-containing protein" evidence="1">
    <location>
        <begin position="16"/>
        <end position="261"/>
    </location>
</feature>
<feature type="signal peptide" evidence="1">
    <location>
        <begin position="1"/>
        <end position="15"/>
    </location>
</feature>
<accession>B9LAC5</accession>
<dbReference type="AlphaFoldDB" id="B9LAC5"/>
<dbReference type="Gene3D" id="3.40.190.10">
    <property type="entry name" value="Periplasmic binding protein-like II"/>
    <property type="match status" value="2"/>
</dbReference>
<dbReference type="PANTHER" id="PTHR38834:SF3">
    <property type="entry name" value="SOLUTE-BINDING PROTEIN FAMILY 3_N-TERMINAL DOMAIN-CONTAINING PROTEIN"/>
    <property type="match status" value="1"/>
</dbReference>
<feature type="domain" description="Solute-binding protein family 3/N-terminal" evidence="2">
    <location>
        <begin position="17"/>
        <end position="260"/>
    </location>
</feature>
<reference evidence="3 4" key="1">
    <citation type="journal article" date="2009" name="PLoS Genet.">
        <title>Adaptations to submarine hydrothermal environments exemplified by the genome of Nautilia profundicola.</title>
        <authorList>
            <person name="Campbell B.J."/>
            <person name="Smith J.L."/>
            <person name="Hanson T.E."/>
            <person name="Klotz M.G."/>
            <person name="Stein L.Y."/>
            <person name="Lee C.K."/>
            <person name="Wu D."/>
            <person name="Robinson J.M."/>
            <person name="Khouri H.M."/>
            <person name="Eisen J.A."/>
            <person name="Cary S.C."/>
        </authorList>
    </citation>
    <scope>NUCLEOTIDE SEQUENCE [LARGE SCALE GENOMIC DNA]</scope>
    <source>
        <strain evidence="4">ATCC BAA-1463 / DSM 18972 / AmH</strain>
    </source>
</reference>
<dbReference type="InterPro" id="IPR001638">
    <property type="entry name" value="Solute-binding_3/MltF_N"/>
</dbReference>
<keyword evidence="4" id="KW-1185">Reference proteome</keyword>
<dbReference type="OrthoDB" id="5339217at2"/>
<name>B9LAC5_NAUPA</name>
<dbReference type="SUPFAM" id="SSF53850">
    <property type="entry name" value="Periplasmic binding protein-like II"/>
    <property type="match status" value="1"/>
</dbReference>
<proteinExistence type="predicted"/>
<keyword evidence="1" id="KW-0732">Signal</keyword>
<dbReference type="EMBL" id="CP001279">
    <property type="protein sequence ID" value="ACM93424.1"/>
    <property type="molecule type" value="Genomic_DNA"/>
</dbReference>
<evidence type="ECO:0000313" key="4">
    <source>
        <dbReference type="Proteomes" id="UP000000448"/>
    </source>
</evidence>
<evidence type="ECO:0000259" key="2">
    <source>
        <dbReference type="SMART" id="SM00062"/>
    </source>
</evidence>
<protein>
    <recommendedName>
        <fullName evidence="2">Solute-binding protein family 3/N-terminal domain-containing protein</fullName>
    </recommendedName>
</protein>
<dbReference type="STRING" id="598659.NAMH_1188"/>
<dbReference type="PANTHER" id="PTHR38834">
    <property type="entry name" value="PERIPLASMIC SUBSTRATE BINDING PROTEIN FAMILY 3"/>
    <property type="match status" value="1"/>
</dbReference>
<dbReference type="eggNOG" id="COG0834">
    <property type="taxonomic scope" value="Bacteria"/>
</dbReference>
<dbReference type="Proteomes" id="UP000000448">
    <property type="component" value="Chromosome"/>
</dbReference>
<dbReference type="KEGG" id="nam:NAMH_1188"/>
<sequence>MKKLIILLSALFVFAADINICDDSAQWPPFTFYQKTDNGKKLTGLTVELVDEVFKRIHKTYNIDLIPWKRCLYLVKNYDKTKKYEMFMDGTYTKQRAKDYYLTSPIYSTHNVAWFSTKKFTKEQIKNLLLSNPDSLKYCDVNGYQIEMYYKKLGLSKNVKIDQGAKSSCDVLKKISKGRCDVMIASKEGIIGYSLTGKCNIPKDISYVKLPVFKETKFYFFISKKYPKAKELLLQINKALEEIKKDGTYKKIEEKWLNVLN</sequence>
<evidence type="ECO:0000313" key="3">
    <source>
        <dbReference type="EMBL" id="ACM93424.1"/>
    </source>
</evidence>
<dbReference type="HOGENOM" id="CLU_064076_10_0_7"/>
<dbReference type="Pfam" id="PF00497">
    <property type="entry name" value="SBP_bac_3"/>
    <property type="match status" value="1"/>
</dbReference>
<evidence type="ECO:0000256" key="1">
    <source>
        <dbReference type="SAM" id="SignalP"/>
    </source>
</evidence>
<dbReference type="SMART" id="SM00062">
    <property type="entry name" value="PBPb"/>
    <property type="match status" value="1"/>
</dbReference>
<dbReference type="RefSeq" id="WP_015902476.1">
    <property type="nucleotide sequence ID" value="NC_012115.1"/>
</dbReference>
<gene>
    <name evidence="3" type="ordered locus">NAMH_1188</name>
</gene>
<organism evidence="3 4">
    <name type="scientific">Nautilia profundicola (strain ATCC BAA-1463 / DSM 18972 / AmH)</name>
    <dbReference type="NCBI Taxonomy" id="598659"/>
    <lineage>
        <taxon>Bacteria</taxon>
        <taxon>Pseudomonadati</taxon>
        <taxon>Campylobacterota</taxon>
        <taxon>Epsilonproteobacteria</taxon>
        <taxon>Nautiliales</taxon>
        <taxon>Nautiliaceae</taxon>
        <taxon>Nautilia</taxon>
    </lineage>
</organism>